<protein>
    <submittedName>
        <fullName evidence="1">Uncharacterized protein</fullName>
    </submittedName>
</protein>
<dbReference type="OrthoDB" id="5592268at2759"/>
<accession>A0A1R1PES4</accession>
<reference evidence="2" key="1">
    <citation type="submission" date="2017-01" db="EMBL/GenBank/DDBJ databases">
        <authorList>
            <person name="Wang Y."/>
            <person name="White M."/>
            <person name="Kvist S."/>
            <person name="Moncalvo J.-M."/>
        </authorList>
    </citation>
    <scope>NUCLEOTIDE SEQUENCE [LARGE SCALE GENOMIC DNA]</scope>
    <source>
        <strain evidence="2">COL-18-3</strain>
    </source>
</reference>
<dbReference type="AlphaFoldDB" id="A0A1R1PES4"/>
<evidence type="ECO:0000313" key="2">
    <source>
        <dbReference type="Proteomes" id="UP000188320"/>
    </source>
</evidence>
<sequence>MVENESEAILERLKFIKEELPVIRDQSYTKLVANKRYEKTHYDKKVSPTKYKLNDQVLRAVTMTQHKFSVRWVGPYRIVRVLDHGTCISMDNEDNKDHFNGERLKPYNDRGYMIPDVAPSNLRTSLQFYKSINLSDQDV</sequence>
<name>A0A1R1PES4_ZANCU</name>
<gene>
    <name evidence="1" type="ORF">AX774_g7170</name>
</gene>
<evidence type="ECO:0000313" key="1">
    <source>
        <dbReference type="EMBL" id="OMH79413.1"/>
    </source>
</evidence>
<proteinExistence type="predicted"/>
<organism evidence="1 2">
    <name type="scientific">Zancudomyces culisetae</name>
    <name type="common">Gut fungus</name>
    <name type="synonym">Smittium culisetae</name>
    <dbReference type="NCBI Taxonomy" id="1213189"/>
    <lineage>
        <taxon>Eukaryota</taxon>
        <taxon>Fungi</taxon>
        <taxon>Fungi incertae sedis</taxon>
        <taxon>Zoopagomycota</taxon>
        <taxon>Kickxellomycotina</taxon>
        <taxon>Harpellomycetes</taxon>
        <taxon>Harpellales</taxon>
        <taxon>Legeriomycetaceae</taxon>
        <taxon>Zancudomyces</taxon>
    </lineage>
</organism>
<comment type="caution">
    <text evidence="1">The sequence shown here is derived from an EMBL/GenBank/DDBJ whole genome shotgun (WGS) entry which is preliminary data.</text>
</comment>
<dbReference type="EMBL" id="LSSK01001558">
    <property type="protein sequence ID" value="OMH79413.1"/>
    <property type="molecule type" value="Genomic_DNA"/>
</dbReference>
<keyword evidence="2" id="KW-1185">Reference proteome</keyword>
<dbReference type="Proteomes" id="UP000188320">
    <property type="component" value="Unassembled WGS sequence"/>
</dbReference>